<feature type="region of interest" description="Disordered" evidence="2">
    <location>
        <begin position="457"/>
        <end position="514"/>
    </location>
</feature>
<dbReference type="GO" id="GO:0010333">
    <property type="term" value="F:terpene synthase activity"/>
    <property type="evidence" value="ECO:0007669"/>
    <property type="project" value="InterPro"/>
</dbReference>
<feature type="compositionally biased region" description="Acidic residues" evidence="2">
    <location>
        <begin position="503"/>
        <end position="513"/>
    </location>
</feature>
<evidence type="ECO:0000256" key="2">
    <source>
        <dbReference type="SAM" id="MobiDB-lite"/>
    </source>
</evidence>
<dbReference type="AlphaFoldDB" id="A0A6A6SYB8"/>
<dbReference type="Proteomes" id="UP000799324">
    <property type="component" value="Unassembled WGS sequence"/>
</dbReference>
<proteinExistence type="inferred from homology"/>
<dbReference type="InterPro" id="IPR050148">
    <property type="entry name" value="Terpene_synthase-like"/>
</dbReference>
<dbReference type="SUPFAM" id="SSF48239">
    <property type="entry name" value="Terpenoid cyclases/Protein prenyltransferases"/>
    <property type="match status" value="1"/>
</dbReference>
<protein>
    <recommendedName>
        <fullName evidence="5">Ent-kaurene synthase</fullName>
    </recommendedName>
</protein>
<dbReference type="EMBL" id="MU004422">
    <property type="protein sequence ID" value="KAF2651583.1"/>
    <property type="molecule type" value="Genomic_DNA"/>
</dbReference>
<dbReference type="GO" id="GO:0016102">
    <property type="term" value="P:diterpenoid biosynthetic process"/>
    <property type="evidence" value="ECO:0007669"/>
    <property type="project" value="TreeGrafter"/>
</dbReference>
<reference evidence="3" key="1">
    <citation type="journal article" date="2020" name="Stud. Mycol.">
        <title>101 Dothideomycetes genomes: a test case for predicting lifestyles and emergence of pathogens.</title>
        <authorList>
            <person name="Haridas S."/>
            <person name="Albert R."/>
            <person name="Binder M."/>
            <person name="Bloem J."/>
            <person name="Labutti K."/>
            <person name="Salamov A."/>
            <person name="Andreopoulos B."/>
            <person name="Baker S."/>
            <person name="Barry K."/>
            <person name="Bills G."/>
            <person name="Bluhm B."/>
            <person name="Cannon C."/>
            <person name="Castanera R."/>
            <person name="Culley D."/>
            <person name="Daum C."/>
            <person name="Ezra D."/>
            <person name="Gonzalez J."/>
            <person name="Henrissat B."/>
            <person name="Kuo A."/>
            <person name="Liang C."/>
            <person name="Lipzen A."/>
            <person name="Lutzoni F."/>
            <person name="Magnuson J."/>
            <person name="Mondo S."/>
            <person name="Nolan M."/>
            <person name="Ohm R."/>
            <person name="Pangilinan J."/>
            <person name="Park H.-J."/>
            <person name="Ramirez L."/>
            <person name="Alfaro M."/>
            <person name="Sun H."/>
            <person name="Tritt A."/>
            <person name="Yoshinaga Y."/>
            <person name="Zwiers L.-H."/>
            <person name="Turgeon B."/>
            <person name="Goodwin S."/>
            <person name="Spatafora J."/>
            <person name="Crous P."/>
            <person name="Grigoriev I."/>
        </authorList>
    </citation>
    <scope>NUCLEOTIDE SEQUENCE</scope>
    <source>
        <strain evidence="3">CBS 122681</strain>
    </source>
</reference>
<dbReference type="PANTHER" id="PTHR31739:SF25">
    <property type="entry name" value="(E,E)-GERANYLLINALOOL SYNTHASE"/>
    <property type="match status" value="1"/>
</dbReference>
<dbReference type="PANTHER" id="PTHR31739">
    <property type="entry name" value="ENT-COPALYL DIPHOSPHATE SYNTHASE, CHLOROPLASTIC"/>
    <property type="match status" value="1"/>
</dbReference>
<keyword evidence="4" id="KW-1185">Reference proteome</keyword>
<dbReference type="InterPro" id="IPR008930">
    <property type="entry name" value="Terpenoid_cyclase/PrenylTrfase"/>
</dbReference>
<dbReference type="OrthoDB" id="2343925at2759"/>
<comment type="similarity">
    <text evidence="1">Belongs to the terpene synthase family.</text>
</comment>
<feature type="compositionally biased region" description="Polar residues" evidence="2">
    <location>
        <begin position="489"/>
        <end position="499"/>
    </location>
</feature>
<gene>
    <name evidence="3" type="ORF">K491DRAFT_606568</name>
</gene>
<evidence type="ECO:0008006" key="5">
    <source>
        <dbReference type="Google" id="ProtNLM"/>
    </source>
</evidence>
<dbReference type="GO" id="GO:0000287">
    <property type="term" value="F:magnesium ion binding"/>
    <property type="evidence" value="ECO:0007669"/>
    <property type="project" value="TreeGrafter"/>
</dbReference>
<accession>A0A6A6SYB8</accession>
<evidence type="ECO:0000313" key="3">
    <source>
        <dbReference type="EMBL" id="KAF2651583.1"/>
    </source>
</evidence>
<sequence length="750" mass="84680">MNSSTWDLEAEAYLRSVCEVQSANGHIGGFPSAFPSTIFEISWVLDTLFEAGFDKEDFLLADMRKLTVFLESNLKAQKGIVGFPLPDADDTAKTISTLRLLGWDKDVAPMLKAFEAEKSFITYRGERNASSSANCNILLCLLRVPEPAKYTMQIVKAVAFLSRFWMDNNGPDKWHTSVHYPMMLIAQAFMLFLKRWGKKELDNDQIPKSLISQDVPRTLLEILARTMALQQADGSWESKREVTAYAILTLAPLLSLPWVDFLKPEGIACMYRGKAYLEDNRNHWRDAERLWIEKTVYSSSNLCQAYCLAASKVVVPTAFMPQQVVDLFPAQLSKKVAKMSGFFSRVEPFSKAPQWKMQLSLLQCAPYATALKDARYMVIPPVENASDEKYQEYIPFTWIGCRDFLSTAIPGETLWQMMIVSMLGFQVDAYMETVVWEQYRDRLPDLKAFIRRLCTGSGTTGPRKRKNNGEIGGTPKKLLGSNGVPNGVLNGTTNGSTTHADGLEPDTLAEAEPDQPSIHTNGISAEEMLTRTVNFVLEHPKVLRSPHTLQAWLAHELQAYLLAHITHLEDVAELARSSENSKGPFTWDNPRTTFFDWVRTTSAEHTSCTYAFVFFLCLISDNGADIAGNVHQRYALEDACSHLATMCRQYNDFGSMARDQDERNLNSVNFPEFNLGMPTSNIVDEAGYEQKKKDLLTVAQYERRCLNRVVGELEDLLDTQTMERLRLFIQVTDFYGHIYVARDIGVRVGA</sequence>
<dbReference type="Gene3D" id="1.50.10.20">
    <property type="match status" value="1"/>
</dbReference>
<evidence type="ECO:0000256" key="1">
    <source>
        <dbReference type="ARBA" id="ARBA00006333"/>
    </source>
</evidence>
<name>A0A6A6SYB8_9PLEO</name>
<evidence type="ECO:0000313" key="4">
    <source>
        <dbReference type="Proteomes" id="UP000799324"/>
    </source>
</evidence>
<organism evidence="3 4">
    <name type="scientific">Lophiostoma macrostomum CBS 122681</name>
    <dbReference type="NCBI Taxonomy" id="1314788"/>
    <lineage>
        <taxon>Eukaryota</taxon>
        <taxon>Fungi</taxon>
        <taxon>Dikarya</taxon>
        <taxon>Ascomycota</taxon>
        <taxon>Pezizomycotina</taxon>
        <taxon>Dothideomycetes</taxon>
        <taxon>Pleosporomycetidae</taxon>
        <taxon>Pleosporales</taxon>
        <taxon>Lophiostomataceae</taxon>
        <taxon>Lophiostoma</taxon>
    </lineage>
</organism>